<evidence type="ECO:0000256" key="2">
    <source>
        <dbReference type="ARBA" id="ARBA00022676"/>
    </source>
</evidence>
<dbReference type="InterPro" id="IPR027389">
    <property type="entry name" value="B_mannosylTrfase_Bre-3/Egh"/>
</dbReference>
<dbReference type="PANTHER" id="PTHR16779">
    <property type="entry name" value="BETA-1,4-MANNOSYLTRANSFERASE EGH"/>
    <property type="match status" value="1"/>
</dbReference>
<evidence type="ECO:0000256" key="3">
    <source>
        <dbReference type="ARBA" id="ARBA00022679"/>
    </source>
</evidence>
<dbReference type="SUPFAM" id="SSF53448">
    <property type="entry name" value="Nucleotide-diphospho-sugar transferases"/>
    <property type="match status" value="1"/>
</dbReference>
<dbReference type="Pfam" id="PF13632">
    <property type="entry name" value="Glyco_trans_2_3"/>
    <property type="match status" value="1"/>
</dbReference>
<dbReference type="GO" id="GO:0019187">
    <property type="term" value="F:beta-1,4-mannosyltransferase activity"/>
    <property type="evidence" value="ECO:0007669"/>
    <property type="project" value="InterPro"/>
</dbReference>
<keyword evidence="2" id="KW-0328">Glycosyltransferase</keyword>
<keyword evidence="4" id="KW-1133">Transmembrane helix</keyword>
<evidence type="ECO:0000259" key="5">
    <source>
        <dbReference type="Pfam" id="PF13632"/>
    </source>
</evidence>
<evidence type="ECO:0000256" key="1">
    <source>
        <dbReference type="ARBA" id="ARBA00006739"/>
    </source>
</evidence>
<keyword evidence="3" id="KW-0808">Transferase</keyword>
<organism evidence="6">
    <name type="scientific">Diabrotica virgifera virgifera</name>
    <name type="common">western corn rootworm</name>
    <dbReference type="NCBI Taxonomy" id="50390"/>
    <lineage>
        <taxon>Eukaryota</taxon>
        <taxon>Metazoa</taxon>
        <taxon>Ecdysozoa</taxon>
        <taxon>Arthropoda</taxon>
        <taxon>Hexapoda</taxon>
        <taxon>Insecta</taxon>
        <taxon>Pterygota</taxon>
        <taxon>Neoptera</taxon>
        <taxon>Endopterygota</taxon>
        <taxon>Coleoptera</taxon>
        <taxon>Polyphaga</taxon>
        <taxon>Cucujiformia</taxon>
        <taxon>Chrysomeloidea</taxon>
        <taxon>Chrysomelidae</taxon>
        <taxon>Galerucinae</taxon>
        <taxon>Diabroticina</taxon>
        <taxon>Diabroticites</taxon>
        <taxon>Diabrotica</taxon>
    </lineage>
</organism>
<proteinExistence type="inferred from homology"/>
<dbReference type="GO" id="GO:0005737">
    <property type="term" value="C:cytoplasm"/>
    <property type="evidence" value="ECO:0007669"/>
    <property type="project" value="TreeGrafter"/>
</dbReference>
<dbReference type="InterPro" id="IPR029044">
    <property type="entry name" value="Nucleotide-diphossugar_trans"/>
</dbReference>
<name>A0A6P7G172_DIAVI</name>
<comment type="similarity">
    <text evidence="1">Belongs to the glycosyltransferase 2 family.</text>
</comment>
<dbReference type="RefSeq" id="XP_028140787.1">
    <property type="nucleotide sequence ID" value="XM_028284986.1"/>
</dbReference>
<feature type="transmembrane region" description="Helical" evidence="4">
    <location>
        <begin position="376"/>
        <end position="397"/>
    </location>
</feature>
<dbReference type="InParanoid" id="A0A6P7G172"/>
<feature type="domain" description="Glycosyltransferase 2-like" evidence="5">
    <location>
        <begin position="179"/>
        <end position="386"/>
    </location>
</feature>
<gene>
    <name evidence="6" type="primary">LOC114334868</name>
</gene>
<keyword evidence="4" id="KW-0812">Transmembrane</keyword>
<reference evidence="6" key="1">
    <citation type="submission" date="2025-08" db="UniProtKB">
        <authorList>
            <consortium name="RefSeq"/>
        </authorList>
    </citation>
    <scope>IDENTIFICATION</scope>
    <source>
        <tissue evidence="6">Whole insect</tissue>
    </source>
</reference>
<keyword evidence="4" id="KW-0472">Membrane</keyword>
<evidence type="ECO:0000256" key="4">
    <source>
        <dbReference type="SAM" id="Phobius"/>
    </source>
</evidence>
<dbReference type="PANTHER" id="PTHR16779:SF1">
    <property type="entry name" value="BETA-1,4-MANNOSYLTRANSFERASE EGH"/>
    <property type="match status" value="1"/>
</dbReference>
<dbReference type="KEGG" id="dvv:114334868"/>
<feature type="transmembrane region" description="Helical" evidence="4">
    <location>
        <begin position="346"/>
        <end position="370"/>
    </location>
</feature>
<feature type="transmembrane region" description="Helical" evidence="4">
    <location>
        <begin position="44"/>
        <end position="71"/>
    </location>
</feature>
<dbReference type="FunFam" id="3.90.550.10:FF:000175">
    <property type="entry name" value="Beta-1,4-mannosyltransferase bre-3"/>
    <property type="match status" value="1"/>
</dbReference>
<accession>A0A6P7G172</accession>
<sequence>MVSGTIKHVIHCTCFIGFIILGQVFMVVPSNYTEDWEQCDTVRLIIFWIVKLGTFATIPQLCSSFIGVLIYNSFSDNIIIKGPRLLAPFVCFRVVTRGDFPQLVQNNVQRNIETCLSAGLEHFCFDIVTDNTINISPSRQLKETVVPSTYKTKSGALYKGRALQYCLEENVNFLEDDDWIVHLDEETLLTENSVNGILAFVMDGKHQFGQGVITYANEQIESWITTLIDSIRVADDLGKHKFQLRFFHKMFFSWKGSFMVAQVAAEKDVTFDHGLESSLAEDCFFGFLAREKGYTFDFIEGEMWEKSPFTLTDYIKQRSRWLRGTFQFIMSNHIPGRYKITGCFGCFSWICVPFVAVNGILNFCMLTPYFPICERIHLLLNTIAVYLYFFGVVHSFYRSNLTRIILYFACIVILAPIYIFLESMVVFMFLFTSRNTFQIITKSLEQKQASIV</sequence>
<feature type="transmembrane region" description="Helical" evidence="4">
    <location>
        <begin position="404"/>
        <end position="431"/>
    </location>
</feature>
<dbReference type="OrthoDB" id="3971593at2759"/>
<dbReference type="AlphaFoldDB" id="A0A6P7G172"/>
<feature type="transmembrane region" description="Helical" evidence="4">
    <location>
        <begin position="12"/>
        <end position="32"/>
    </location>
</feature>
<evidence type="ECO:0000313" key="6">
    <source>
        <dbReference type="RefSeq" id="XP_028140787.1"/>
    </source>
</evidence>
<protein>
    <submittedName>
        <fullName evidence="6">Beta-1,4-mannosyltransferase egh-like</fullName>
    </submittedName>
</protein>
<dbReference type="InterPro" id="IPR001173">
    <property type="entry name" value="Glyco_trans_2-like"/>
</dbReference>